<feature type="region of interest" description="Disordered" evidence="1">
    <location>
        <begin position="1"/>
        <end position="61"/>
    </location>
</feature>
<organism evidence="2 3">
    <name type="scientific">Rhizophagus irregularis (strain DAOM 197198w)</name>
    <name type="common">Glomus intraradices</name>
    <dbReference type="NCBI Taxonomy" id="1432141"/>
    <lineage>
        <taxon>Eukaryota</taxon>
        <taxon>Fungi</taxon>
        <taxon>Fungi incertae sedis</taxon>
        <taxon>Mucoromycota</taxon>
        <taxon>Glomeromycotina</taxon>
        <taxon>Glomeromycetes</taxon>
        <taxon>Glomerales</taxon>
        <taxon>Glomeraceae</taxon>
        <taxon>Rhizophagus</taxon>
    </lineage>
</organism>
<dbReference type="STRING" id="1432141.A0A015LIH2"/>
<dbReference type="Proteomes" id="UP000022910">
    <property type="component" value="Unassembled WGS sequence"/>
</dbReference>
<feature type="compositionally biased region" description="Basic and acidic residues" evidence="1">
    <location>
        <begin position="12"/>
        <end position="25"/>
    </location>
</feature>
<dbReference type="OrthoDB" id="10254377at2759"/>
<accession>A0A015LIH2</accession>
<dbReference type="HOGENOM" id="CLU_2923873_0_0_1"/>
<evidence type="ECO:0000313" key="3">
    <source>
        <dbReference type="Proteomes" id="UP000022910"/>
    </source>
</evidence>
<protein>
    <submittedName>
        <fullName evidence="2">Uncharacterized protein</fullName>
    </submittedName>
</protein>
<evidence type="ECO:0000256" key="1">
    <source>
        <dbReference type="SAM" id="MobiDB-lite"/>
    </source>
</evidence>
<reference evidence="2 3" key="1">
    <citation type="submission" date="2014-02" db="EMBL/GenBank/DDBJ databases">
        <title>Single nucleus genome sequencing reveals high similarity among nuclei of an endomycorrhizal fungus.</title>
        <authorList>
            <person name="Lin K."/>
            <person name="Geurts R."/>
            <person name="Zhang Z."/>
            <person name="Limpens E."/>
            <person name="Saunders D.G."/>
            <person name="Mu D."/>
            <person name="Pang E."/>
            <person name="Cao H."/>
            <person name="Cha H."/>
            <person name="Lin T."/>
            <person name="Zhou Q."/>
            <person name="Shang Y."/>
            <person name="Li Y."/>
            <person name="Ivanov S."/>
            <person name="Sharma T."/>
            <person name="Velzen R.V."/>
            <person name="Ruijter N.D."/>
            <person name="Aanen D.K."/>
            <person name="Win J."/>
            <person name="Kamoun S."/>
            <person name="Bisseling T."/>
            <person name="Huang S."/>
        </authorList>
    </citation>
    <scope>NUCLEOTIDE SEQUENCE [LARGE SCALE GENOMIC DNA]</scope>
    <source>
        <strain evidence="3">DAOM197198w</strain>
    </source>
</reference>
<keyword evidence="3" id="KW-1185">Reference proteome</keyword>
<dbReference type="AlphaFoldDB" id="A0A015LIH2"/>
<evidence type="ECO:0000313" key="2">
    <source>
        <dbReference type="EMBL" id="EXX79504.1"/>
    </source>
</evidence>
<gene>
    <name evidence="2" type="ORF">RirG_004930</name>
</gene>
<name>A0A015LIH2_RHIIW</name>
<comment type="caution">
    <text evidence="2">The sequence shown here is derived from an EMBL/GenBank/DDBJ whole genome shotgun (WGS) entry which is preliminary data.</text>
</comment>
<proteinExistence type="predicted"/>
<sequence>MVGDWELGVDGKGNDKVPKPKQVKEKKLKLRSSSMSDLSQRRKLQAEFKPLKHNSKDNLKN</sequence>
<feature type="compositionally biased region" description="Basic and acidic residues" evidence="1">
    <location>
        <begin position="44"/>
        <end position="61"/>
    </location>
</feature>
<dbReference type="EMBL" id="JEMT01002939">
    <property type="protein sequence ID" value="EXX79504.1"/>
    <property type="molecule type" value="Genomic_DNA"/>
</dbReference>